<evidence type="ECO:0000259" key="8">
    <source>
        <dbReference type="SMART" id="SM00864"/>
    </source>
</evidence>
<evidence type="ECO:0000256" key="4">
    <source>
        <dbReference type="ARBA" id="ARBA00022801"/>
    </source>
</evidence>
<comment type="catalytic activity">
    <reaction evidence="6">
        <text>GTP + H2O = GDP + phosphate + H(+)</text>
        <dbReference type="Rhea" id="RHEA:19669"/>
        <dbReference type="ChEBI" id="CHEBI:15377"/>
        <dbReference type="ChEBI" id="CHEBI:15378"/>
        <dbReference type="ChEBI" id="CHEBI:37565"/>
        <dbReference type="ChEBI" id="CHEBI:43474"/>
        <dbReference type="ChEBI" id="CHEBI:58189"/>
    </reaction>
    <physiologicalReaction direction="left-to-right" evidence="6">
        <dbReference type="Rhea" id="RHEA:19670"/>
    </physiologicalReaction>
</comment>
<dbReference type="InterPro" id="IPR037103">
    <property type="entry name" value="Tubulin/FtsZ-like_C"/>
</dbReference>
<evidence type="ECO:0000313" key="10">
    <source>
        <dbReference type="EMBL" id="CAH1395934.1"/>
    </source>
</evidence>
<dbReference type="Gene3D" id="3.30.1330.20">
    <property type="entry name" value="Tubulin/FtsZ, C-terminal domain"/>
    <property type="match status" value="1"/>
</dbReference>
<comment type="similarity">
    <text evidence="1 7">Belongs to the tubulin family.</text>
</comment>
<dbReference type="InterPro" id="IPR018316">
    <property type="entry name" value="Tubulin/FtsZ_2-layer-sand-dom"/>
</dbReference>
<dbReference type="PRINTS" id="PR01161">
    <property type="entry name" value="TUBULIN"/>
</dbReference>
<keyword evidence="5 7" id="KW-0342">GTP-binding</keyword>
<dbReference type="CDD" id="cd02186">
    <property type="entry name" value="alpha_tubulin"/>
    <property type="match status" value="1"/>
</dbReference>
<reference evidence="10" key="1">
    <citation type="submission" date="2022-01" db="EMBL/GenBank/DDBJ databases">
        <authorList>
            <person name="King R."/>
        </authorList>
    </citation>
    <scope>NUCLEOTIDE SEQUENCE</scope>
</reference>
<dbReference type="PANTHER" id="PTHR11588">
    <property type="entry name" value="TUBULIN"/>
    <property type="match status" value="1"/>
</dbReference>
<dbReference type="EMBL" id="OV725079">
    <property type="protein sequence ID" value="CAH1395934.1"/>
    <property type="molecule type" value="Genomic_DNA"/>
</dbReference>
<dbReference type="InterPro" id="IPR000217">
    <property type="entry name" value="Tubulin"/>
</dbReference>
<dbReference type="PRINTS" id="PR01162">
    <property type="entry name" value="ALPHATUBULIN"/>
</dbReference>
<dbReference type="PROSITE" id="PS00227">
    <property type="entry name" value="TUBULIN"/>
    <property type="match status" value="1"/>
</dbReference>
<gene>
    <name evidence="10" type="ORF">NEZAVI_LOCUS6106</name>
</gene>
<evidence type="ECO:0000256" key="5">
    <source>
        <dbReference type="ARBA" id="ARBA00023134"/>
    </source>
</evidence>
<dbReference type="Gene3D" id="3.40.50.1440">
    <property type="entry name" value="Tubulin/FtsZ, GTPase domain"/>
    <property type="match status" value="1"/>
</dbReference>
<dbReference type="InterPro" id="IPR017975">
    <property type="entry name" value="Tubulin_CS"/>
</dbReference>
<evidence type="ECO:0000256" key="3">
    <source>
        <dbReference type="ARBA" id="ARBA00022741"/>
    </source>
</evidence>
<dbReference type="InterPro" id="IPR008280">
    <property type="entry name" value="Tub_FtsZ_C"/>
</dbReference>
<evidence type="ECO:0000256" key="1">
    <source>
        <dbReference type="ARBA" id="ARBA00009636"/>
    </source>
</evidence>
<dbReference type="GO" id="GO:0005525">
    <property type="term" value="F:GTP binding"/>
    <property type="evidence" value="ECO:0007669"/>
    <property type="project" value="UniProtKB-UniRule"/>
</dbReference>
<dbReference type="GO" id="GO:0005874">
    <property type="term" value="C:microtubule"/>
    <property type="evidence" value="ECO:0007669"/>
    <property type="project" value="UniProtKB-KW"/>
</dbReference>
<evidence type="ECO:0000256" key="7">
    <source>
        <dbReference type="RuleBase" id="RU000352"/>
    </source>
</evidence>
<keyword evidence="3 7" id="KW-0547">Nucleotide-binding</keyword>
<keyword evidence="4" id="KW-0378">Hydrolase</keyword>
<dbReference type="GO" id="GO:0007017">
    <property type="term" value="P:microtubule-based process"/>
    <property type="evidence" value="ECO:0007669"/>
    <property type="project" value="InterPro"/>
</dbReference>
<dbReference type="SMART" id="SM00865">
    <property type="entry name" value="Tubulin_C"/>
    <property type="match status" value="1"/>
</dbReference>
<dbReference type="GO" id="GO:0005200">
    <property type="term" value="F:structural constituent of cytoskeleton"/>
    <property type="evidence" value="ECO:0007669"/>
    <property type="project" value="InterPro"/>
</dbReference>
<protein>
    <recommendedName>
        <fullName evidence="7">Tubulin alpha chain</fullName>
    </recommendedName>
</protein>
<dbReference type="GO" id="GO:0016787">
    <property type="term" value="F:hydrolase activity"/>
    <property type="evidence" value="ECO:0007669"/>
    <property type="project" value="UniProtKB-KW"/>
</dbReference>
<keyword evidence="11" id="KW-1185">Reference proteome</keyword>
<evidence type="ECO:0000256" key="2">
    <source>
        <dbReference type="ARBA" id="ARBA00022701"/>
    </source>
</evidence>
<dbReference type="AlphaFoldDB" id="A0A9P0MHJ6"/>
<comment type="subunit">
    <text evidence="7">Dimer of alpha and beta chains. A typical microtubule is a hollow water-filled tube with an outer diameter of 25 nm and an inner diameter of 15 nM. Alpha-beta heterodimers associate head-to-tail to form protofilaments running lengthwise along the microtubule wall with the beta-tubulin subunit facing the microtubule plus end conferring a structural polarity. Microtubules usually have 13 protofilaments but different protofilament numbers can be found in some organisms and specialized cells.</text>
</comment>
<organism evidence="10 11">
    <name type="scientific">Nezara viridula</name>
    <name type="common">Southern green stink bug</name>
    <name type="synonym">Cimex viridulus</name>
    <dbReference type="NCBI Taxonomy" id="85310"/>
    <lineage>
        <taxon>Eukaryota</taxon>
        <taxon>Metazoa</taxon>
        <taxon>Ecdysozoa</taxon>
        <taxon>Arthropoda</taxon>
        <taxon>Hexapoda</taxon>
        <taxon>Insecta</taxon>
        <taxon>Pterygota</taxon>
        <taxon>Neoptera</taxon>
        <taxon>Paraneoptera</taxon>
        <taxon>Hemiptera</taxon>
        <taxon>Heteroptera</taxon>
        <taxon>Panheteroptera</taxon>
        <taxon>Pentatomomorpha</taxon>
        <taxon>Pentatomoidea</taxon>
        <taxon>Pentatomidae</taxon>
        <taxon>Pentatominae</taxon>
        <taxon>Nezara</taxon>
    </lineage>
</organism>
<dbReference type="SUPFAM" id="SSF55307">
    <property type="entry name" value="Tubulin C-terminal domain-like"/>
    <property type="match status" value="1"/>
</dbReference>
<dbReference type="Pfam" id="PF00091">
    <property type="entry name" value="Tubulin"/>
    <property type="match status" value="1"/>
</dbReference>
<feature type="domain" description="Tubulin/FtsZ 2-layer sandwich" evidence="9">
    <location>
        <begin position="278"/>
        <end position="422"/>
    </location>
</feature>
<dbReference type="InterPro" id="IPR002452">
    <property type="entry name" value="Alpha_tubulin"/>
</dbReference>
<sequence length="465" mass="51562">MAVVSLHIGQAGVQLGNVCWSQYGLEHSVTEAGEIELKDNPSTMTIRSGEDLSGTTIKSRAYDFGDNQDNDQYKGMEGLQVFYQELSNGRWTPRAIFVDLESTVIDEVKNGSAKGLFSPHNLVTGIEDAANNYARGFCSAGKSVHPIVEDSLRAMVEVCDKIQGFMMTHSTGGGTGSGYHALISEYVNEEFTKNPIIGIEIFPSPKMSTAVVEPYNTLLNKHATLDKIGCVFLCDNEAMYNICQNKLGVDSPNYQNLNRLLSTTISSVTSSLRFKGSLNADFVDFQTNLVPFPKIHFPVITYAPIVNSRKISHESLSILDLTYQVFHPQSRLSTCDDDGRYIACCLLYRGDVTPKDVNHAIAMVKDKKFAKFVDWSPTGFKVGINHKTAESHQDGSIAAPKKTVCMLANTTAVTKALHSLNNKYDMMLKRRAFVHWYTGEGMMEEEFHEAQADLLTLETDYHCLL</sequence>
<dbReference type="SMART" id="SM00864">
    <property type="entry name" value="Tubulin"/>
    <property type="match status" value="1"/>
</dbReference>
<name>A0A9P0MHJ6_NEZVI</name>
<comment type="function">
    <text evidence="7">Tubulin is the major constituent of microtubules, a cylinder consisting of laterally associated linear protofilaments composed of alpha- and beta-tubulin heterodimers. Microtubules grow by the addition of GTP-tubulin dimers to the microtubule end, where a stabilizing cap forms. Below the cap, tubulin dimers are in GDP-bound state, owing to GTPase activity of alpha-tubulin.</text>
</comment>
<dbReference type="Gene3D" id="1.10.287.600">
    <property type="entry name" value="Helix hairpin bin"/>
    <property type="match status" value="1"/>
</dbReference>
<dbReference type="Proteomes" id="UP001152798">
    <property type="component" value="Chromosome 3"/>
</dbReference>
<evidence type="ECO:0000256" key="6">
    <source>
        <dbReference type="ARBA" id="ARBA00049117"/>
    </source>
</evidence>
<proteinExistence type="inferred from homology"/>
<dbReference type="Pfam" id="PF03953">
    <property type="entry name" value="Tubulin_C"/>
    <property type="match status" value="1"/>
</dbReference>
<evidence type="ECO:0000259" key="9">
    <source>
        <dbReference type="SMART" id="SM00865"/>
    </source>
</evidence>
<dbReference type="InterPro" id="IPR036525">
    <property type="entry name" value="Tubulin/FtsZ_GTPase_sf"/>
</dbReference>
<dbReference type="InterPro" id="IPR023123">
    <property type="entry name" value="Tubulin_C"/>
</dbReference>
<dbReference type="OrthoDB" id="6588792at2759"/>
<evidence type="ECO:0000313" key="11">
    <source>
        <dbReference type="Proteomes" id="UP001152798"/>
    </source>
</evidence>
<keyword evidence="2 7" id="KW-0493">Microtubule</keyword>
<feature type="domain" description="Tubulin/FtsZ GTPase" evidence="8">
    <location>
        <begin position="79"/>
        <end position="276"/>
    </location>
</feature>
<dbReference type="SUPFAM" id="SSF52490">
    <property type="entry name" value="Tubulin nucleotide-binding domain-like"/>
    <property type="match status" value="1"/>
</dbReference>
<dbReference type="InterPro" id="IPR003008">
    <property type="entry name" value="Tubulin_FtsZ_GTPase"/>
</dbReference>
<accession>A0A9P0MHJ6</accession>